<accession>A0ABW9MGJ6</accession>
<sequence length="162" mass="18893">MNELIIAILPEYVKGKGIYSRIYCEDGAYLDQRGPALFLKNLYYHHGKDKQRIDKHIKANYQIHRNLPYVIDSNGVFSPFKYRKSDYDKETRAFVNVKYVERIENSEIVLITGERISSLASEKALISSKNLAQSLMFEEMVRILREQNSSIRFLTAKIKNPI</sequence>
<proteinExistence type="predicted"/>
<comment type="caution">
    <text evidence="1">The sequence shown here is derived from an EMBL/GenBank/DDBJ whole genome shotgun (WGS) entry which is preliminary data.</text>
</comment>
<keyword evidence="2" id="KW-1185">Reference proteome</keyword>
<dbReference type="EMBL" id="JBGMEF010000043">
    <property type="protein sequence ID" value="MFO3667963.1"/>
    <property type="molecule type" value="Genomic_DNA"/>
</dbReference>
<protein>
    <submittedName>
        <fullName evidence="1">Uncharacterized protein</fullName>
    </submittedName>
</protein>
<organism evidence="1 2">
    <name type="scientific">Anaerococcus kampingae</name>
    <dbReference type="NCBI Taxonomy" id="3115614"/>
    <lineage>
        <taxon>Bacteria</taxon>
        <taxon>Bacillati</taxon>
        <taxon>Bacillota</taxon>
        <taxon>Tissierellia</taxon>
        <taxon>Tissierellales</taxon>
        <taxon>Peptoniphilaceae</taxon>
        <taxon>Anaerococcus</taxon>
    </lineage>
</organism>
<reference evidence="1 2" key="1">
    <citation type="journal article" date="2025" name="Anaerobe">
        <title>Description of Anaerococcus kampingiae sp. nov., Anaerococcus groningensis sp. nov., Anaerococcus martiniensis sp. nov., and Anaerococcus cruorum sp. nov., isolated from human clinical specimens.</title>
        <authorList>
            <person name="Boiten K.E."/>
            <person name="Meijer J."/>
            <person name="van Wezel E.M."/>
            <person name="Veloo A.C.M."/>
        </authorList>
    </citation>
    <scope>NUCLEOTIDE SEQUENCE [LARGE SCALE GENOMIC DNA]</scope>
    <source>
        <strain evidence="1 2">ENR0874</strain>
    </source>
</reference>
<evidence type="ECO:0000313" key="2">
    <source>
        <dbReference type="Proteomes" id="UP001637994"/>
    </source>
</evidence>
<name>A0ABW9MGJ6_9FIRM</name>
<evidence type="ECO:0000313" key="1">
    <source>
        <dbReference type="EMBL" id="MFO3667963.1"/>
    </source>
</evidence>
<gene>
    <name evidence="1" type="ORF">ACCQ42_09290</name>
</gene>
<dbReference type="Proteomes" id="UP001637994">
    <property type="component" value="Unassembled WGS sequence"/>
</dbReference>
<dbReference type="RefSeq" id="WP_410035985.1">
    <property type="nucleotide sequence ID" value="NZ_JBGMEF010000043.1"/>
</dbReference>